<reference evidence="1 2" key="1">
    <citation type="submission" date="2015-03" db="EMBL/GenBank/DDBJ databases">
        <title>Genome sequence of Pseudoalteromonas aurantia.</title>
        <authorList>
            <person name="Xie B.-B."/>
            <person name="Rong J.-C."/>
            <person name="Qin Q.-L."/>
            <person name="Zhang Y.-Z."/>
        </authorList>
    </citation>
    <scope>NUCLEOTIDE SEQUENCE [LARGE SCALE GENOMIC DNA]</scope>
    <source>
        <strain evidence="1 2">208</strain>
    </source>
</reference>
<evidence type="ECO:0008006" key="3">
    <source>
        <dbReference type="Google" id="ProtNLM"/>
    </source>
</evidence>
<evidence type="ECO:0000313" key="2">
    <source>
        <dbReference type="Proteomes" id="UP000615755"/>
    </source>
</evidence>
<gene>
    <name evidence="1" type="ORF">PAUR_a3659</name>
</gene>
<keyword evidence="2" id="KW-1185">Reference proteome</keyword>
<comment type="caution">
    <text evidence="1">The sequence shown here is derived from an EMBL/GenBank/DDBJ whole genome shotgun (WGS) entry which is preliminary data.</text>
</comment>
<dbReference type="Proteomes" id="UP000615755">
    <property type="component" value="Unassembled WGS sequence"/>
</dbReference>
<sequence>MKNKPMWLFLCCCSVPFLFAYIAVSFNWLPDRVTNNGKFVEGEISIAGWQQEPGVLWTIALNAPLHCTRACTHQLNDLTNTYTALGKNKKRVSLAILGRETGDSKMLAYPSLTELEAGKLYLIDHRGLVVLAYDHSFDAQENRMNHKGMLKDLKKLLNYARSS</sequence>
<organism evidence="1 2">
    <name type="scientific">Pseudoalteromonas aurantia 208</name>
    <dbReference type="NCBI Taxonomy" id="1314867"/>
    <lineage>
        <taxon>Bacteria</taxon>
        <taxon>Pseudomonadati</taxon>
        <taxon>Pseudomonadota</taxon>
        <taxon>Gammaproteobacteria</taxon>
        <taxon>Alteromonadales</taxon>
        <taxon>Pseudoalteromonadaceae</taxon>
        <taxon>Pseudoalteromonas</taxon>
    </lineage>
</organism>
<proteinExistence type="predicted"/>
<evidence type="ECO:0000313" key="1">
    <source>
        <dbReference type="EMBL" id="MBE0366617.1"/>
    </source>
</evidence>
<accession>A0ABR9E798</accession>
<dbReference type="RefSeq" id="WP_192506132.1">
    <property type="nucleotide sequence ID" value="NZ_AQGV01000010.1"/>
</dbReference>
<protein>
    <recommendedName>
        <fullName evidence="3">Transmembrane cytochrome oxidase associated protein</fullName>
    </recommendedName>
</protein>
<dbReference type="EMBL" id="AQGV01000010">
    <property type="protein sequence ID" value="MBE0366617.1"/>
    <property type="molecule type" value="Genomic_DNA"/>
</dbReference>
<name>A0ABR9E798_9GAMM</name>